<keyword evidence="3" id="KW-1185">Reference proteome</keyword>
<organism evidence="1">
    <name type="scientific">Glycine max</name>
    <name type="common">Soybean</name>
    <name type="synonym">Glycine hispida</name>
    <dbReference type="NCBI Taxonomy" id="3847"/>
    <lineage>
        <taxon>Eukaryota</taxon>
        <taxon>Viridiplantae</taxon>
        <taxon>Streptophyta</taxon>
        <taxon>Embryophyta</taxon>
        <taxon>Tracheophyta</taxon>
        <taxon>Spermatophyta</taxon>
        <taxon>Magnoliopsida</taxon>
        <taxon>eudicotyledons</taxon>
        <taxon>Gunneridae</taxon>
        <taxon>Pentapetalae</taxon>
        <taxon>rosids</taxon>
        <taxon>fabids</taxon>
        <taxon>Fabales</taxon>
        <taxon>Fabaceae</taxon>
        <taxon>Papilionoideae</taxon>
        <taxon>50 kb inversion clade</taxon>
        <taxon>NPAAA clade</taxon>
        <taxon>indigoferoid/millettioid clade</taxon>
        <taxon>Phaseoleae</taxon>
        <taxon>Glycine</taxon>
        <taxon>Glycine subgen. Soja</taxon>
    </lineage>
</organism>
<dbReference type="EMBL" id="CM000834">
    <property type="protein sequence ID" value="KRH77490.1"/>
    <property type="molecule type" value="Genomic_DNA"/>
</dbReference>
<dbReference type="Proteomes" id="UP000008827">
    <property type="component" value="Chromosome 1"/>
</dbReference>
<dbReference type="EnsemblPlants" id="KRH77490">
    <property type="protein sequence ID" value="KRH77490"/>
    <property type="gene ID" value="GLYMA_01G216700"/>
</dbReference>
<name>A0A0R0LJZ3_SOYBN</name>
<sequence length="77" mass="8973">MMFLYACLAQTLGSPCNPFCRKDSATFLHTFKPCFHWDGKEHQPRVVWDSYGASIFYFPSSSPFHFTILRSLMTTRD</sequence>
<evidence type="ECO:0000313" key="1">
    <source>
        <dbReference type="EMBL" id="KRH77490.1"/>
    </source>
</evidence>
<gene>
    <name evidence="1" type="ORF">GLYMA_01G216700</name>
</gene>
<reference evidence="2" key="2">
    <citation type="submission" date="2018-02" db="UniProtKB">
        <authorList>
            <consortium name="EnsemblPlants"/>
        </authorList>
    </citation>
    <scope>IDENTIFICATION</scope>
    <source>
        <strain evidence="2">Williams 82</strain>
    </source>
</reference>
<dbReference type="InParanoid" id="A0A0R0LJZ3"/>
<protein>
    <submittedName>
        <fullName evidence="1 2">Uncharacterized protein</fullName>
    </submittedName>
</protein>
<proteinExistence type="predicted"/>
<dbReference type="AlphaFoldDB" id="A0A0R0LJZ3"/>
<evidence type="ECO:0000313" key="3">
    <source>
        <dbReference type="Proteomes" id="UP000008827"/>
    </source>
</evidence>
<evidence type="ECO:0000313" key="2">
    <source>
        <dbReference type="EnsemblPlants" id="KRH77490"/>
    </source>
</evidence>
<reference evidence="1" key="3">
    <citation type="submission" date="2018-07" db="EMBL/GenBank/DDBJ databases">
        <title>WGS assembly of Glycine max.</title>
        <authorList>
            <person name="Schmutz J."/>
            <person name="Cannon S."/>
            <person name="Schlueter J."/>
            <person name="Ma J."/>
            <person name="Mitros T."/>
            <person name="Nelson W."/>
            <person name="Hyten D."/>
            <person name="Song Q."/>
            <person name="Thelen J."/>
            <person name="Cheng J."/>
            <person name="Xu D."/>
            <person name="Hellsten U."/>
            <person name="May G."/>
            <person name="Yu Y."/>
            <person name="Sakurai T."/>
            <person name="Umezawa T."/>
            <person name="Bhattacharyya M."/>
            <person name="Sandhu D."/>
            <person name="Valliyodan B."/>
            <person name="Lindquist E."/>
            <person name="Peto M."/>
            <person name="Grant D."/>
            <person name="Shu S."/>
            <person name="Goodstein D."/>
            <person name="Barry K."/>
            <person name="Futrell-Griggs M."/>
            <person name="Abernathy B."/>
            <person name="Du J."/>
            <person name="Tian Z."/>
            <person name="Zhu L."/>
            <person name="Gill N."/>
            <person name="Joshi T."/>
            <person name="Libault M."/>
            <person name="Sethuraman A."/>
            <person name="Zhang X."/>
            <person name="Shinozaki K."/>
            <person name="Nguyen H."/>
            <person name="Wing R."/>
            <person name="Cregan P."/>
            <person name="Specht J."/>
            <person name="Grimwood J."/>
            <person name="Rokhsar D."/>
            <person name="Stacey G."/>
            <person name="Shoemaker R."/>
            <person name="Jackson S."/>
        </authorList>
    </citation>
    <scope>NUCLEOTIDE SEQUENCE</scope>
    <source>
        <tissue evidence="1">Callus</tissue>
    </source>
</reference>
<dbReference type="Gramene" id="KRH77490">
    <property type="protein sequence ID" value="KRH77490"/>
    <property type="gene ID" value="GLYMA_01G216700"/>
</dbReference>
<reference evidence="1 2" key="1">
    <citation type="journal article" date="2010" name="Nature">
        <title>Genome sequence of the palaeopolyploid soybean.</title>
        <authorList>
            <person name="Schmutz J."/>
            <person name="Cannon S.B."/>
            <person name="Schlueter J."/>
            <person name="Ma J."/>
            <person name="Mitros T."/>
            <person name="Nelson W."/>
            <person name="Hyten D.L."/>
            <person name="Song Q."/>
            <person name="Thelen J.J."/>
            <person name="Cheng J."/>
            <person name="Xu D."/>
            <person name="Hellsten U."/>
            <person name="May G.D."/>
            <person name="Yu Y."/>
            <person name="Sakurai T."/>
            <person name="Umezawa T."/>
            <person name="Bhattacharyya M.K."/>
            <person name="Sandhu D."/>
            <person name="Valliyodan B."/>
            <person name="Lindquist E."/>
            <person name="Peto M."/>
            <person name="Grant D."/>
            <person name="Shu S."/>
            <person name="Goodstein D."/>
            <person name="Barry K."/>
            <person name="Futrell-Griggs M."/>
            <person name="Abernathy B."/>
            <person name="Du J."/>
            <person name="Tian Z."/>
            <person name="Zhu L."/>
            <person name="Gill N."/>
            <person name="Joshi T."/>
            <person name="Libault M."/>
            <person name="Sethuraman A."/>
            <person name="Zhang X.-C."/>
            <person name="Shinozaki K."/>
            <person name="Nguyen H.T."/>
            <person name="Wing R.A."/>
            <person name="Cregan P."/>
            <person name="Specht J."/>
            <person name="Grimwood J."/>
            <person name="Rokhsar D."/>
            <person name="Stacey G."/>
            <person name="Shoemaker R.C."/>
            <person name="Jackson S.A."/>
        </authorList>
    </citation>
    <scope>NUCLEOTIDE SEQUENCE [LARGE SCALE GENOMIC DNA]</scope>
    <source>
        <strain evidence="2">cv. Williams 82</strain>
        <tissue evidence="1">Callus</tissue>
    </source>
</reference>
<accession>A0A0R0LJZ3</accession>